<accession>A0ABS1PCS7</accession>
<evidence type="ECO:0000313" key="2">
    <source>
        <dbReference type="Proteomes" id="UP000621386"/>
    </source>
</evidence>
<dbReference type="Pfam" id="PF19681">
    <property type="entry name" value="DUF6183"/>
    <property type="match status" value="1"/>
</dbReference>
<gene>
    <name evidence="1" type="ORF">JK361_35615</name>
</gene>
<dbReference type="EMBL" id="JAERRH010000025">
    <property type="protein sequence ID" value="MBL1109840.1"/>
    <property type="molecule type" value="Genomic_DNA"/>
</dbReference>
<comment type="caution">
    <text evidence="1">The sequence shown here is derived from an EMBL/GenBank/DDBJ whole genome shotgun (WGS) entry which is preliminary data.</text>
</comment>
<dbReference type="RefSeq" id="WP_201826362.1">
    <property type="nucleotide sequence ID" value="NZ_JAERRH010000025.1"/>
</dbReference>
<proteinExistence type="predicted"/>
<evidence type="ECO:0000313" key="1">
    <source>
        <dbReference type="EMBL" id="MBL1109840.1"/>
    </source>
</evidence>
<organism evidence="1 2">
    <name type="scientific">Streptomyces musisoli</name>
    <dbReference type="NCBI Taxonomy" id="2802280"/>
    <lineage>
        <taxon>Bacteria</taxon>
        <taxon>Bacillati</taxon>
        <taxon>Actinomycetota</taxon>
        <taxon>Actinomycetes</taxon>
        <taxon>Kitasatosporales</taxon>
        <taxon>Streptomycetaceae</taxon>
        <taxon>Streptomyces</taxon>
    </lineage>
</organism>
<dbReference type="Proteomes" id="UP000621386">
    <property type="component" value="Unassembled WGS sequence"/>
</dbReference>
<protein>
    <submittedName>
        <fullName evidence="1">Uncharacterized protein</fullName>
    </submittedName>
</protein>
<sequence>MAGVDTVGGDGAERYSWSTVEAWAKGGQAERIGAAGAALAAEARQIEERLRALHRDLTFMQRVLALTPGRAFLQRLVALSGQVRYSGASDECLLASLIAEAQCLDDALYVLWHPDAEEHHELRACLFHELLLRGAEPGRLVPAMARRPDFRPGHWSGLSWLPDRLTQMEGPDLDKWLPSRRYASGASGSVPAMKSPTPVDAAARRAGRTRRVREATPAHLADLIRRPAQDGRWCDHEARVFVLDEPVAVEELPQVVTALPMDCLRGLGGRDRFEGEVCTLDSVWLTLFMTASTGGVGSAGVHGAWGRFSAWLALSGLCGAEYPEASALEVEEAARACRWYRFEADTAWFRNDMNDYGIVALSPDGRRIAVLAATDTD</sequence>
<reference evidence="1 2" key="1">
    <citation type="submission" date="2021-01" db="EMBL/GenBank/DDBJ databases">
        <title>WGS of actinomycetes isolated from Thailand.</title>
        <authorList>
            <person name="Thawai C."/>
        </authorList>
    </citation>
    <scope>NUCLEOTIDE SEQUENCE [LARGE SCALE GENOMIC DNA]</scope>
    <source>
        <strain evidence="1 2">CH5-8</strain>
    </source>
</reference>
<dbReference type="InterPro" id="IPR045756">
    <property type="entry name" value="DUF6183"/>
</dbReference>
<keyword evidence="2" id="KW-1185">Reference proteome</keyword>
<name>A0ABS1PCS7_9ACTN</name>